<evidence type="ECO:0000256" key="5">
    <source>
        <dbReference type="ARBA" id="ARBA00022679"/>
    </source>
</evidence>
<dbReference type="PANTHER" id="PTHR11129:SF2">
    <property type="entry name" value="GERANYLGERANYL TRANSFERASE TYPE-2 SUBUNIT ALPHA"/>
    <property type="match status" value="1"/>
</dbReference>
<comment type="catalytic activity">
    <reaction evidence="8 9">
        <text>geranylgeranyl diphosphate + L-cysteinyl-[protein] = S-geranylgeranyl-L-cysteinyl-[protein] + diphosphate</text>
        <dbReference type="Rhea" id="RHEA:21240"/>
        <dbReference type="Rhea" id="RHEA-COMP:10131"/>
        <dbReference type="Rhea" id="RHEA-COMP:11537"/>
        <dbReference type="ChEBI" id="CHEBI:29950"/>
        <dbReference type="ChEBI" id="CHEBI:33019"/>
        <dbReference type="ChEBI" id="CHEBI:57533"/>
        <dbReference type="ChEBI" id="CHEBI:86021"/>
        <dbReference type="EC" id="2.5.1.60"/>
    </reaction>
</comment>
<dbReference type="PROSITE" id="PS51147">
    <property type="entry name" value="PFTA"/>
    <property type="match status" value="5"/>
</dbReference>
<dbReference type="Pfam" id="PF01239">
    <property type="entry name" value="PPTA"/>
    <property type="match status" value="5"/>
</dbReference>
<dbReference type="SUPFAM" id="SSF52058">
    <property type="entry name" value="L domain-like"/>
    <property type="match status" value="1"/>
</dbReference>
<dbReference type="PROSITE" id="PS51450">
    <property type="entry name" value="LRR"/>
    <property type="match status" value="2"/>
</dbReference>
<evidence type="ECO:0000313" key="11">
    <source>
        <dbReference type="EMBL" id="KAK9758399.1"/>
    </source>
</evidence>
<dbReference type="EC" id="2.5.1.60" evidence="2 9"/>
<evidence type="ECO:0000256" key="10">
    <source>
        <dbReference type="SAM" id="MobiDB-lite"/>
    </source>
</evidence>
<dbReference type="Gene3D" id="1.25.40.120">
    <property type="entry name" value="Protein prenylyltransferase"/>
    <property type="match status" value="1"/>
</dbReference>
<dbReference type="InterPro" id="IPR002088">
    <property type="entry name" value="Prenyl_trans_a"/>
</dbReference>
<evidence type="ECO:0000256" key="4">
    <source>
        <dbReference type="ARBA" id="ARBA00022602"/>
    </source>
</evidence>
<keyword evidence="6" id="KW-0677">Repeat</keyword>
<dbReference type="EMBL" id="JBDFQZ010000001">
    <property type="protein sequence ID" value="KAK9758399.1"/>
    <property type="molecule type" value="Genomic_DNA"/>
</dbReference>
<keyword evidence="5 9" id="KW-0808">Transferase</keyword>
<evidence type="ECO:0000256" key="8">
    <source>
        <dbReference type="ARBA" id="ARBA00047658"/>
    </source>
</evidence>
<evidence type="ECO:0000313" key="12">
    <source>
        <dbReference type="Proteomes" id="UP001443914"/>
    </source>
</evidence>
<keyword evidence="4 9" id="KW-0637">Prenyltransferase</keyword>
<dbReference type="Gene3D" id="3.80.10.10">
    <property type="entry name" value="Ribonuclease Inhibitor"/>
    <property type="match status" value="1"/>
</dbReference>
<evidence type="ECO:0000256" key="6">
    <source>
        <dbReference type="ARBA" id="ARBA00022737"/>
    </source>
</evidence>
<evidence type="ECO:0000256" key="3">
    <source>
        <dbReference type="ARBA" id="ARBA00014772"/>
    </source>
</evidence>
<dbReference type="InterPro" id="IPR032675">
    <property type="entry name" value="LRR_dom_sf"/>
</dbReference>
<dbReference type="FunFam" id="1.25.40.120:FF:000035">
    <property type="entry name" value="Geranylgeranyl transferase type-2 subunit alpha"/>
    <property type="match status" value="1"/>
</dbReference>
<name>A0AAW1NJ53_SAPOF</name>
<evidence type="ECO:0000256" key="9">
    <source>
        <dbReference type="RuleBase" id="RU367120"/>
    </source>
</evidence>
<feature type="region of interest" description="Disordered" evidence="10">
    <location>
        <begin position="1"/>
        <end position="22"/>
    </location>
</feature>
<comment type="function">
    <text evidence="9">Catalyzes the transfer of a geranyl-geranyl moiety from geranyl-geranyl pyrophosphate to cysteines occuring in specific C-terminal amino acid sequences.</text>
</comment>
<reference evidence="11" key="1">
    <citation type="submission" date="2024-03" db="EMBL/GenBank/DDBJ databases">
        <title>WGS assembly of Saponaria officinalis var. Norfolk2.</title>
        <authorList>
            <person name="Jenkins J."/>
            <person name="Shu S."/>
            <person name="Grimwood J."/>
            <person name="Barry K."/>
            <person name="Goodstein D."/>
            <person name="Schmutz J."/>
            <person name="Leebens-Mack J."/>
            <person name="Osbourn A."/>
        </authorList>
    </citation>
    <scope>NUCLEOTIDE SEQUENCE [LARGE SCALE GENOMIC DNA]</scope>
    <source>
        <strain evidence="11">JIC</strain>
    </source>
</reference>
<sequence length="686" mass="78547">MHGRPRKATNPDEEDEAASASKASQLRSLQSQFLHYHHTHNYDNEALEISAQLLQLNPEYYTAWNFRKLAVLHLLALPHSDPIPILELELHLAATALKQNFKSYGAWHHRKWVLSKGHSSVHHELRLLDQFQKADPRNFHAWNHRRYVAELNHLPEEDELKYTTNMIERNFSNYSAWHNRSVLLSNLLERKAQGLLPKQKILTDEFELVHQAIFTDPDDQSGWFYHLWLLEQTIKEESPWLIASWPDSGSTVSPLYSANESTIPLVLYFNQPVTGVNSSTVTVTTALAETKDLTWRPLSANNYGGARSWVTLLKISYLQSDDPMAFPVQVNLGHSSEIVSLGGCPLGNGFQSKFVVRFRQPDGQHAVEQEPISWEDSLFQKTETTSEVSDLIPPFNQLLVIEDQQGVAPKWQVDILNHEIECFRELLSATDCKIGKLTLARLLTALDTMVSESSNLKSCEMVHIDEILALYSDLMRMDPSHSHYYKEKHSLARLQQITCSKDRLLRYSWCYRRSAVSNDRSIEFVRLNNLSLSQIGSIEKLLWVQNLDLSHNELGSIEGLEAMQLLSCLNLSNNKIKSFTALDPLRHLKLLKVVNISHNEIGMHSIDSTRYLCASPLAHNMRDEWKPDSASIDDTQLAKYWEAFIIFRDLALVQLDITGNAVEEEDFTSFLSKVMPTLKWLDCKSL</sequence>
<comment type="caution">
    <text evidence="11">The sequence shown here is derived from an EMBL/GenBank/DDBJ whole genome shotgun (WGS) entry which is preliminary data.</text>
</comment>
<evidence type="ECO:0000256" key="1">
    <source>
        <dbReference type="ARBA" id="ARBA00006734"/>
    </source>
</evidence>
<dbReference type="AlphaFoldDB" id="A0AAW1NJ53"/>
<dbReference type="GO" id="GO:0004663">
    <property type="term" value="F:Rab geranylgeranyltransferase activity"/>
    <property type="evidence" value="ECO:0007669"/>
    <property type="project" value="UniProtKB-UniRule"/>
</dbReference>
<dbReference type="InterPro" id="IPR001611">
    <property type="entry name" value="Leu-rich_rpt"/>
</dbReference>
<dbReference type="Proteomes" id="UP001443914">
    <property type="component" value="Unassembled WGS sequence"/>
</dbReference>
<accession>A0AAW1NJ53</accession>
<dbReference type="GO" id="GO:0005968">
    <property type="term" value="C:Rab-protein geranylgeranyltransferase complex"/>
    <property type="evidence" value="ECO:0007669"/>
    <property type="project" value="TreeGrafter"/>
</dbReference>
<organism evidence="11 12">
    <name type="scientific">Saponaria officinalis</name>
    <name type="common">Common soapwort</name>
    <name type="synonym">Lychnis saponaria</name>
    <dbReference type="NCBI Taxonomy" id="3572"/>
    <lineage>
        <taxon>Eukaryota</taxon>
        <taxon>Viridiplantae</taxon>
        <taxon>Streptophyta</taxon>
        <taxon>Embryophyta</taxon>
        <taxon>Tracheophyta</taxon>
        <taxon>Spermatophyta</taxon>
        <taxon>Magnoliopsida</taxon>
        <taxon>eudicotyledons</taxon>
        <taxon>Gunneridae</taxon>
        <taxon>Pentapetalae</taxon>
        <taxon>Caryophyllales</taxon>
        <taxon>Caryophyllaceae</taxon>
        <taxon>Caryophylleae</taxon>
        <taxon>Saponaria</taxon>
    </lineage>
</organism>
<protein>
    <recommendedName>
        <fullName evidence="3 9">Geranylgeranyl transferase type-2 subunit alpha</fullName>
        <ecNumber evidence="2 9">2.5.1.60</ecNumber>
    </recommendedName>
    <alternativeName>
        <fullName evidence="7 9">Geranylgeranyl transferase type II subunit alpha</fullName>
    </alternativeName>
</protein>
<keyword evidence="12" id="KW-1185">Reference proteome</keyword>
<proteinExistence type="inferred from homology"/>
<evidence type="ECO:0000256" key="7">
    <source>
        <dbReference type="ARBA" id="ARBA00031267"/>
    </source>
</evidence>
<dbReference type="PANTHER" id="PTHR11129">
    <property type="entry name" value="PROTEIN FARNESYLTRANSFERASE ALPHA SUBUNIT/RAB GERANYLGERANYL TRANSFERASE ALPHA SUBUNIT"/>
    <property type="match status" value="1"/>
</dbReference>
<gene>
    <name evidence="11" type="ORF">RND81_01G227000</name>
</gene>
<evidence type="ECO:0000256" key="2">
    <source>
        <dbReference type="ARBA" id="ARBA00012656"/>
    </source>
</evidence>
<comment type="similarity">
    <text evidence="1 9">Belongs to the protein prenyltransferase subunit alpha family.</text>
</comment>
<dbReference type="SUPFAM" id="SSF48439">
    <property type="entry name" value="Protein prenylyltransferase"/>
    <property type="match status" value="1"/>
</dbReference>
<dbReference type="GO" id="GO:0097354">
    <property type="term" value="P:prenylation"/>
    <property type="evidence" value="ECO:0007669"/>
    <property type="project" value="UniProtKB-UniRule"/>
</dbReference>